<organism evidence="1 2">
    <name type="scientific">Ilumatobacter fluminis</name>
    <dbReference type="NCBI Taxonomy" id="467091"/>
    <lineage>
        <taxon>Bacteria</taxon>
        <taxon>Bacillati</taxon>
        <taxon>Actinomycetota</taxon>
        <taxon>Acidimicrobiia</taxon>
        <taxon>Acidimicrobiales</taxon>
        <taxon>Ilumatobacteraceae</taxon>
        <taxon>Ilumatobacter</taxon>
    </lineage>
</organism>
<keyword evidence="2" id="KW-1185">Reference proteome</keyword>
<accession>A0A4R7I1J4</accession>
<proteinExistence type="predicted"/>
<dbReference type="InterPro" id="IPR027417">
    <property type="entry name" value="P-loop_NTPase"/>
</dbReference>
<evidence type="ECO:0008006" key="3">
    <source>
        <dbReference type="Google" id="ProtNLM"/>
    </source>
</evidence>
<reference evidence="1 2" key="1">
    <citation type="submission" date="2019-03" db="EMBL/GenBank/DDBJ databases">
        <title>Sequencing the genomes of 1000 actinobacteria strains.</title>
        <authorList>
            <person name="Klenk H.-P."/>
        </authorList>
    </citation>
    <scope>NUCLEOTIDE SEQUENCE [LARGE SCALE GENOMIC DNA]</scope>
    <source>
        <strain evidence="1 2">DSM 18936</strain>
    </source>
</reference>
<sequence length="267" mass="30405">MNGLKRYARGARALVSDPRTGLEVVRPKRYIFIQSHMRSYSSLLCHILNSNPEVAGYVETHRSYKGTSDLWRLKQTVFDTAAAETGGRYVLDKVLHNRSTIDPVLLRRDNVYVVFSLREPVRTVQSTVAMARSLDPDDWKVDPLRVVRYYIKRVDHLRRLALLEYSHATYIDAQDLIDDTPRVLSELTAFLDLSEPLREEYQTSKLTGVPTYGDPSEYIKSGNIVRTRQDYSDIEVPAAELAEAVEAYERAVEVLSELRSGPLDPAS</sequence>
<dbReference type="Gene3D" id="3.40.50.300">
    <property type="entry name" value="P-loop containing nucleotide triphosphate hydrolases"/>
    <property type="match status" value="1"/>
</dbReference>
<dbReference type="AlphaFoldDB" id="A0A4R7I1J4"/>
<gene>
    <name evidence="1" type="ORF">BDK89_2913</name>
</gene>
<name>A0A4R7I1J4_9ACTN</name>
<dbReference type="Proteomes" id="UP000294558">
    <property type="component" value="Unassembled WGS sequence"/>
</dbReference>
<dbReference type="SUPFAM" id="SSF52540">
    <property type="entry name" value="P-loop containing nucleoside triphosphate hydrolases"/>
    <property type="match status" value="1"/>
</dbReference>
<evidence type="ECO:0000313" key="2">
    <source>
        <dbReference type="Proteomes" id="UP000294558"/>
    </source>
</evidence>
<evidence type="ECO:0000313" key="1">
    <source>
        <dbReference type="EMBL" id="TDT17305.1"/>
    </source>
</evidence>
<dbReference type="OrthoDB" id="8557083at2"/>
<dbReference type="EMBL" id="SOAU01000001">
    <property type="protein sequence ID" value="TDT17305.1"/>
    <property type="molecule type" value="Genomic_DNA"/>
</dbReference>
<comment type="caution">
    <text evidence="1">The sequence shown here is derived from an EMBL/GenBank/DDBJ whole genome shotgun (WGS) entry which is preliminary data.</text>
</comment>
<protein>
    <recommendedName>
        <fullName evidence="3">Sulfotransferase family protein</fullName>
    </recommendedName>
</protein>
<dbReference type="RefSeq" id="WP_133869602.1">
    <property type="nucleotide sequence ID" value="NZ_SOAU01000001.1"/>
</dbReference>